<keyword evidence="3" id="KW-1185">Reference proteome</keyword>
<dbReference type="EMBL" id="WWCL01000001">
    <property type="protein sequence ID" value="MYN44323.1"/>
    <property type="molecule type" value="Genomic_DNA"/>
</dbReference>
<organism evidence="2 3">
    <name type="scientific">Duganella fentianensis</name>
    <dbReference type="NCBI Taxonomy" id="2692177"/>
    <lineage>
        <taxon>Bacteria</taxon>
        <taxon>Pseudomonadati</taxon>
        <taxon>Pseudomonadota</taxon>
        <taxon>Betaproteobacteria</taxon>
        <taxon>Burkholderiales</taxon>
        <taxon>Oxalobacteraceae</taxon>
        <taxon>Telluria group</taxon>
        <taxon>Duganella</taxon>
    </lineage>
</organism>
<evidence type="ECO:0000313" key="3">
    <source>
        <dbReference type="Proteomes" id="UP000444316"/>
    </source>
</evidence>
<accession>A0A845HTK0</accession>
<evidence type="ECO:0000256" key="1">
    <source>
        <dbReference type="SAM" id="SignalP"/>
    </source>
</evidence>
<dbReference type="AlphaFoldDB" id="A0A845HTK0"/>
<keyword evidence="1" id="KW-0732">Signal</keyword>
<comment type="caution">
    <text evidence="2">The sequence shown here is derived from an EMBL/GenBank/DDBJ whole genome shotgun (WGS) entry which is preliminary data.</text>
</comment>
<name>A0A845HTK0_9BURK</name>
<reference evidence="2" key="1">
    <citation type="submission" date="2019-12" db="EMBL/GenBank/DDBJ databases">
        <title>Novel species isolated from a subtropical stream in China.</title>
        <authorList>
            <person name="Lu H."/>
        </authorList>
    </citation>
    <scope>NUCLEOTIDE SEQUENCE [LARGE SCALE GENOMIC DNA]</scope>
    <source>
        <strain evidence="2">FT93W</strain>
    </source>
</reference>
<dbReference type="InterPro" id="IPR021267">
    <property type="entry name" value="DUF2844"/>
</dbReference>
<protein>
    <submittedName>
        <fullName evidence="2">DUF2844 domain-containing protein</fullName>
    </submittedName>
</protein>
<dbReference type="Proteomes" id="UP000444316">
    <property type="component" value="Unassembled WGS sequence"/>
</dbReference>
<sequence length="156" mass="16750">MRRALLLMLFLSVLQGALAYAALGSSPSSFDQNGIQMAARSIMPRSADSIAVYTVSQNRLASGTVVREYANLQGVVFAVSWNGPTLPDLQSLMGQQFTMLSNHGTPDSSRVGAPQRQLALSPSDMMMVASSHQRHYVGRAWIPAALPPGFNTAVIE</sequence>
<feature type="chain" id="PRO_5032979307" evidence="1">
    <location>
        <begin position="22"/>
        <end position="156"/>
    </location>
</feature>
<evidence type="ECO:0000313" key="2">
    <source>
        <dbReference type="EMBL" id="MYN44323.1"/>
    </source>
</evidence>
<dbReference type="Pfam" id="PF11005">
    <property type="entry name" value="DUF2844"/>
    <property type="match status" value="1"/>
</dbReference>
<gene>
    <name evidence="2" type="ORF">GTP23_04460</name>
</gene>
<proteinExistence type="predicted"/>
<feature type="signal peptide" evidence="1">
    <location>
        <begin position="1"/>
        <end position="21"/>
    </location>
</feature>